<dbReference type="EMBL" id="MNPL01015680">
    <property type="protein sequence ID" value="OQR70956.1"/>
    <property type="molecule type" value="Genomic_DNA"/>
</dbReference>
<feature type="chain" id="PRO_5012438633" evidence="2">
    <location>
        <begin position="20"/>
        <end position="133"/>
    </location>
</feature>
<feature type="signal peptide" evidence="2">
    <location>
        <begin position="1"/>
        <end position="19"/>
    </location>
</feature>
<organism evidence="3 4">
    <name type="scientific">Tropilaelaps mercedesae</name>
    <dbReference type="NCBI Taxonomy" id="418985"/>
    <lineage>
        <taxon>Eukaryota</taxon>
        <taxon>Metazoa</taxon>
        <taxon>Ecdysozoa</taxon>
        <taxon>Arthropoda</taxon>
        <taxon>Chelicerata</taxon>
        <taxon>Arachnida</taxon>
        <taxon>Acari</taxon>
        <taxon>Parasitiformes</taxon>
        <taxon>Mesostigmata</taxon>
        <taxon>Gamasina</taxon>
        <taxon>Dermanyssoidea</taxon>
        <taxon>Laelapidae</taxon>
        <taxon>Tropilaelaps</taxon>
    </lineage>
</organism>
<sequence length="133" mass="14444">MPSTQVGSIVILVATFVLAFPVLGEKLDAAFLSGALLHRLEKTSSSGTTAYTDNRAPNLHVSTNKRATDDSSDLLIDLLDKLATHNRVLRPQTKLSQRLLKSRTNPGEDKPDWASGTVWPTSEEETIRTEGSG</sequence>
<name>A0A1V9XBZ8_9ACAR</name>
<accession>A0A1V9XBZ8</accession>
<feature type="region of interest" description="Disordered" evidence="1">
    <location>
        <begin position="43"/>
        <end position="64"/>
    </location>
</feature>
<dbReference type="InParanoid" id="A0A1V9XBZ8"/>
<evidence type="ECO:0000256" key="1">
    <source>
        <dbReference type="SAM" id="MobiDB-lite"/>
    </source>
</evidence>
<dbReference type="AlphaFoldDB" id="A0A1V9XBZ8"/>
<reference evidence="3 4" key="1">
    <citation type="journal article" date="2017" name="Gigascience">
        <title>Draft genome of the honey bee ectoparasitic mite, Tropilaelaps mercedesae, is shaped by the parasitic life history.</title>
        <authorList>
            <person name="Dong X."/>
            <person name="Armstrong S.D."/>
            <person name="Xia D."/>
            <person name="Makepeace B.L."/>
            <person name="Darby A.C."/>
            <person name="Kadowaki T."/>
        </authorList>
    </citation>
    <scope>NUCLEOTIDE SEQUENCE [LARGE SCALE GENOMIC DNA]</scope>
    <source>
        <strain evidence="3">Wuxi-XJTLU</strain>
    </source>
</reference>
<keyword evidence="2" id="KW-0732">Signal</keyword>
<feature type="region of interest" description="Disordered" evidence="1">
    <location>
        <begin position="95"/>
        <end position="133"/>
    </location>
</feature>
<keyword evidence="4" id="KW-1185">Reference proteome</keyword>
<feature type="compositionally biased region" description="Polar residues" evidence="1">
    <location>
        <begin position="43"/>
        <end position="52"/>
    </location>
</feature>
<evidence type="ECO:0000313" key="3">
    <source>
        <dbReference type="EMBL" id="OQR70956.1"/>
    </source>
</evidence>
<dbReference type="Proteomes" id="UP000192247">
    <property type="component" value="Unassembled WGS sequence"/>
</dbReference>
<protein>
    <submittedName>
        <fullName evidence="3">Uncharacterized protein</fullName>
    </submittedName>
</protein>
<evidence type="ECO:0000313" key="4">
    <source>
        <dbReference type="Proteomes" id="UP000192247"/>
    </source>
</evidence>
<gene>
    <name evidence="3" type="ORF">BIW11_11286</name>
</gene>
<proteinExistence type="predicted"/>
<comment type="caution">
    <text evidence="3">The sequence shown here is derived from an EMBL/GenBank/DDBJ whole genome shotgun (WGS) entry which is preliminary data.</text>
</comment>
<evidence type="ECO:0000256" key="2">
    <source>
        <dbReference type="SAM" id="SignalP"/>
    </source>
</evidence>